<gene>
    <name evidence="1" type="primary">SPATA18</name>
</gene>
<dbReference type="GeneTree" id="ENSGT00390000013532"/>
<accession>A0A2I2ZKG5</accession>
<evidence type="ECO:0000313" key="1">
    <source>
        <dbReference type="Ensembl" id="ENSGGOP00000047681.1"/>
    </source>
</evidence>
<reference evidence="1" key="4">
    <citation type="submission" date="2025-09" db="UniProtKB">
        <authorList>
            <consortium name="Ensembl"/>
        </authorList>
    </citation>
    <scope>IDENTIFICATION</scope>
</reference>
<protein>
    <submittedName>
        <fullName evidence="1">Spermatosis associated 18</fullName>
    </submittedName>
</protein>
<dbReference type="EMBL" id="CABD030031166">
    <property type="status" value="NOT_ANNOTATED_CDS"/>
    <property type="molecule type" value="Genomic_DNA"/>
</dbReference>
<dbReference type="AlphaFoldDB" id="A0A2I2ZKG5"/>
<reference evidence="2" key="1">
    <citation type="submission" date="2011-05" db="EMBL/GenBank/DDBJ databases">
        <title>Insights into the evolution of the great apes provided by the gorilla genome.</title>
        <authorList>
            <person name="Scally A."/>
        </authorList>
    </citation>
    <scope>NUCLEOTIDE SEQUENCE [LARGE SCALE GENOMIC DNA]</scope>
</reference>
<dbReference type="Bgee" id="ENSGGOG00000008496">
    <property type="expression patterns" value="Expressed in testis and 3 other cell types or tissues"/>
</dbReference>
<reference evidence="1 2" key="2">
    <citation type="journal article" date="2012" name="Nature">
        <title>Insights into hominid evolution from the gorilla genome sequence.</title>
        <authorList>
            <person name="Scally A."/>
            <person name="Dutheil J.Y."/>
            <person name="Hillier L.W."/>
            <person name="Jordan G.E."/>
            <person name="Goodhead I."/>
            <person name="Herrero J."/>
            <person name="Hobolth A."/>
            <person name="Lappalainen T."/>
            <person name="Mailund T."/>
            <person name="Marques-Bonet T."/>
            <person name="McCarthy S."/>
            <person name="Montgomery S.H."/>
            <person name="Schwalie P.C."/>
            <person name="Tang Y.A."/>
            <person name="Ward M.C."/>
            <person name="Xue Y."/>
            <person name="Yngvadottir B."/>
            <person name="Alkan C."/>
            <person name="Andersen L.N."/>
            <person name="Ayub Q."/>
            <person name="Ball E.V."/>
            <person name="Beal K."/>
            <person name="Bradley B.J."/>
            <person name="Chen Y."/>
            <person name="Clee C.M."/>
            <person name="Fitzgerald S."/>
            <person name="Graves T.A."/>
            <person name="Gu Y."/>
            <person name="Heath P."/>
            <person name="Heger A."/>
            <person name="Karakoc E."/>
            <person name="Kolb-Kokocinski A."/>
            <person name="Laird G.K."/>
            <person name="Lunter G."/>
            <person name="Meader S."/>
            <person name="Mort M."/>
            <person name="Mullikin J.C."/>
            <person name="Munch K."/>
            <person name="O'Connor T.D."/>
            <person name="Phillips A.D."/>
            <person name="Prado-Martinez J."/>
            <person name="Rogers A.S."/>
            <person name="Sajjadian S."/>
            <person name="Schmidt D."/>
            <person name="Shaw K."/>
            <person name="Simpson J.T."/>
            <person name="Stenson P.D."/>
            <person name="Turner D.J."/>
            <person name="Vigilant L."/>
            <person name="Vilella A.J."/>
            <person name="Whitener W."/>
            <person name="Zhu B."/>
            <person name="Cooper D.N."/>
            <person name="de Jong P."/>
            <person name="Dermitzakis E.T."/>
            <person name="Eichler E.E."/>
            <person name="Flicek P."/>
            <person name="Goldman N."/>
            <person name="Mundy N.I."/>
            <person name="Ning Z."/>
            <person name="Odom D.T."/>
            <person name="Ponting C.P."/>
            <person name="Quail M.A."/>
            <person name="Ryder O.A."/>
            <person name="Searle S.M."/>
            <person name="Warren W.C."/>
            <person name="Wilson R.K."/>
            <person name="Schierup M.H."/>
            <person name="Rogers J."/>
            <person name="Tyler-Smith C."/>
            <person name="Durbin R."/>
        </authorList>
    </citation>
    <scope>NUCLEOTIDE SEQUENCE [LARGE SCALE GENOMIC DNA]</scope>
</reference>
<evidence type="ECO:0000313" key="2">
    <source>
        <dbReference type="Proteomes" id="UP000001519"/>
    </source>
</evidence>
<keyword evidence="2" id="KW-1185">Reference proteome</keyword>
<reference evidence="1" key="3">
    <citation type="submission" date="2025-08" db="UniProtKB">
        <authorList>
            <consortium name="Ensembl"/>
        </authorList>
    </citation>
    <scope>IDENTIFICATION</scope>
</reference>
<dbReference type="Ensembl" id="ENSGGOT00000063364.1">
    <property type="protein sequence ID" value="ENSGGOP00000047681.1"/>
    <property type="gene ID" value="ENSGGOG00000008496.3"/>
</dbReference>
<dbReference type="Proteomes" id="UP000001519">
    <property type="component" value="Chromosome 4"/>
</dbReference>
<proteinExistence type="predicted"/>
<organism evidence="1 2">
    <name type="scientific">Gorilla gorilla gorilla</name>
    <name type="common">Western lowland gorilla</name>
    <dbReference type="NCBI Taxonomy" id="9595"/>
    <lineage>
        <taxon>Eukaryota</taxon>
        <taxon>Metazoa</taxon>
        <taxon>Chordata</taxon>
        <taxon>Craniata</taxon>
        <taxon>Vertebrata</taxon>
        <taxon>Euteleostomi</taxon>
        <taxon>Mammalia</taxon>
        <taxon>Eutheria</taxon>
        <taxon>Euarchontoglires</taxon>
        <taxon>Primates</taxon>
        <taxon>Haplorrhini</taxon>
        <taxon>Catarrhini</taxon>
        <taxon>Hominidae</taxon>
        <taxon>Gorilla</taxon>
    </lineage>
</organism>
<name>A0A2I2ZKG5_GORGO</name>
<sequence length="88" mass="10354">MAENLKRLVSNETLRTLQEKLDFWLKEYNEDVMMVWKQSSHAFCLGWRLPLLLLPWENLLTARSPFCRTRLIGRDIKIPVLGIGICHS</sequence>